<accession>A0A0C9SFA7</accession>
<dbReference type="SUPFAM" id="SSF50814">
    <property type="entry name" value="Lipocalins"/>
    <property type="match status" value="1"/>
</dbReference>
<dbReference type="InterPro" id="IPR012674">
    <property type="entry name" value="Calycin"/>
</dbReference>
<dbReference type="EMBL" id="GBZX01000372">
    <property type="protein sequence ID" value="JAG92368.1"/>
    <property type="molecule type" value="mRNA"/>
</dbReference>
<feature type="non-terminal residue" evidence="2">
    <location>
        <position position="178"/>
    </location>
</feature>
<dbReference type="GO" id="GO:0030682">
    <property type="term" value="P:symbiont-mediated perturbation of host defenses"/>
    <property type="evidence" value="ECO:0007669"/>
    <property type="project" value="InterPro"/>
</dbReference>
<dbReference type="GO" id="GO:0043176">
    <property type="term" value="F:amine binding"/>
    <property type="evidence" value="ECO:0007669"/>
    <property type="project" value="InterPro"/>
</dbReference>
<dbReference type="Pfam" id="PF02098">
    <property type="entry name" value="His_binding"/>
    <property type="match status" value="1"/>
</dbReference>
<feature type="chain" id="PRO_5002213082" evidence="1">
    <location>
        <begin position="18"/>
        <end position="178"/>
    </location>
</feature>
<dbReference type="Gene3D" id="2.40.128.20">
    <property type="match status" value="1"/>
</dbReference>
<dbReference type="InterPro" id="IPR002970">
    <property type="entry name" value="Tick_his-bd"/>
</dbReference>
<dbReference type="AlphaFoldDB" id="A0A0C9SFA7"/>
<name>A0A0C9SFA7_AMBAM</name>
<keyword evidence="1" id="KW-0732">Signal</keyword>
<proteinExistence type="evidence at transcript level"/>
<organism evidence="2">
    <name type="scientific">Amblyomma americanum</name>
    <name type="common">Lone star tick</name>
    <dbReference type="NCBI Taxonomy" id="6943"/>
    <lineage>
        <taxon>Eukaryota</taxon>
        <taxon>Metazoa</taxon>
        <taxon>Ecdysozoa</taxon>
        <taxon>Arthropoda</taxon>
        <taxon>Chelicerata</taxon>
        <taxon>Arachnida</taxon>
        <taxon>Acari</taxon>
        <taxon>Parasitiformes</taxon>
        <taxon>Ixodida</taxon>
        <taxon>Ixodoidea</taxon>
        <taxon>Ixodidae</taxon>
        <taxon>Amblyomminae</taxon>
        <taxon>Amblyomma</taxon>
    </lineage>
</organism>
<feature type="signal peptide" evidence="1">
    <location>
        <begin position="1"/>
        <end position="17"/>
    </location>
</feature>
<sequence length="178" mass="19971">MMLILALSLSILAAAAANPALQSQPNSEDLDIRLMTKEKGPFYVVKRTHHTKTQYRCLSAYKVGKFNETKYAYSLRARNGNSSWDPYVQQTVIVNLFPTDEENKTYAASYVNSGTKIATNLTLRAKDLWSTCFVLYATNNDTDSGCELLVKVPLVGMMIPHQCEDYYKSHCKGGNIQL</sequence>
<reference evidence="2" key="1">
    <citation type="journal article" date="2015" name="PLoS ONE">
        <title>An Insight into the Sialome of the Lone Star Tick, Amblyomma americanum, with a Glimpse on Its Time Dependent Gene Expression.</title>
        <authorList>
            <person name="Karim S."/>
            <person name="Ribeiro J.M."/>
        </authorList>
    </citation>
    <scope>NUCLEOTIDE SEQUENCE</scope>
    <source>
        <tissue evidence="2">Salivary gland</tissue>
    </source>
</reference>
<protein>
    <submittedName>
        <fullName evidence="2">Putative secreted protein</fullName>
    </submittedName>
</protein>
<evidence type="ECO:0000313" key="2">
    <source>
        <dbReference type="EMBL" id="JAG92368.1"/>
    </source>
</evidence>
<evidence type="ECO:0000256" key="1">
    <source>
        <dbReference type="SAM" id="SignalP"/>
    </source>
</evidence>